<dbReference type="EMBL" id="JBBNAF010000013">
    <property type="protein sequence ID" value="KAK9086925.1"/>
    <property type="molecule type" value="Genomic_DNA"/>
</dbReference>
<protein>
    <submittedName>
        <fullName evidence="2">Uncharacterized protein</fullName>
    </submittedName>
</protein>
<feature type="compositionally biased region" description="Basic and acidic residues" evidence="1">
    <location>
        <begin position="14"/>
        <end position="24"/>
    </location>
</feature>
<feature type="compositionally biased region" description="Gly residues" evidence="1">
    <location>
        <begin position="26"/>
        <end position="41"/>
    </location>
</feature>
<name>A0AAP0HL96_9MAGN</name>
<sequence>MEKTTSNWARGRRGRGEVRAEVDKGPGFGLGAGKDGEGVIGGDRWEHMDRPITLCRSTPREVVEGVKGSVVATAVAWTWCG</sequence>
<comment type="caution">
    <text evidence="2">The sequence shown here is derived from an EMBL/GenBank/DDBJ whole genome shotgun (WGS) entry which is preliminary data.</text>
</comment>
<dbReference type="Proteomes" id="UP001420932">
    <property type="component" value="Unassembled WGS sequence"/>
</dbReference>
<evidence type="ECO:0000313" key="3">
    <source>
        <dbReference type="Proteomes" id="UP001420932"/>
    </source>
</evidence>
<accession>A0AAP0HL96</accession>
<proteinExistence type="predicted"/>
<evidence type="ECO:0000256" key="1">
    <source>
        <dbReference type="SAM" id="MobiDB-lite"/>
    </source>
</evidence>
<gene>
    <name evidence="2" type="ORF">Syun_029319</name>
</gene>
<feature type="region of interest" description="Disordered" evidence="1">
    <location>
        <begin position="1"/>
        <end position="43"/>
    </location>
</feature>
<dbReference type="AlphaFoldDB" id="A0AAP0HL96"/>
<reference evidence="2 3" key="1">
    <citation type="submission" date="2024-01" db="EMBL/GenBank/DDBJ databases">
        <title>Genome assemblies of Stephania.</title>
        <authorList>
            <person name="Yang L."/>
        </authorList>
    </citation>
    <scope>NUCLEOTIDE SEQUENCE [LARGE SCALE GENOMIC DNA]</scope>
    <source>
        <strain evidence="2">YNDBR</strain>
        <tissue evidence="2">Leaf</tissue>
    </source>
</reference>
<evidence type="ECO:0000313" key="2">
    <source>
        <dbReference type="EMBL" id="KAK9086925.1"/>
    </source>
</evidence>
<keyword evidence="3" id="KW-1185">Reference proteome</keyword>
<organism evidence="2 3">
    <name type="scientific">Stephania yunnanensis</name>
    <dbReference type="NCBI Taxonomy" id="152371"/>
    <lineage>
        <taxon>Eukaryota</taxon>
        <taxon>Viridiplantae</taxon>
        <taxon>Streptophyta</taxon>
        <taxon>Embryophyta</taxon>
        <taxon>Tracheophyta</taxon>
        <taxon>Spermatophyta</taxon>
        <taxon>Magnoliopsida</taxon>
        <taxon>Ranunculales</taxon>
        <taxon>Menispermaceae</taxon>
        <taxon>Menispermoideae</taxon>
        <taxon>Cissampelideae</taxon>
        <taxon>Stephania</taxon>
    </lineage>
</organism>